<evidence type="ECO:0000256" key="3">
    <source>
        <dbReference type="ARBA" id="ARBA00022448"/>
    </source>
</evidence>
<keyword evidence="4" id="KW-0408">Iron</keyword>
<dbReference type="EMBL" id="FM954973">
    <property type="protein sequence ID" value="CAV26943.1"/>
    <property type="molecule type" value="Genomic_DNA"/>
</dbReference>
<organism evidence="8 9">
    <name type="scientific">Vibrio atlanticus (strain LGP32)</name>
    <name type="common">Vibrio splendidus (strain Mel32)</name>
    <dbReference type="NCBI Taxonomy" id="575788"/>
    <lineage>
        <taxon>Bacteria</taxon>
        <taxon>Pseudomonadati</taxon>
        <taxon>Pseudomonadota</taxon>
        <taxon>Gammaproteobacteria</taxon>
        <taxon>Vibrionales</taxon>
        <taxon>Vibrionaceae</taxon>
        <taxon>Vibrio</taxon>
    </lineage>
</organism>
<dbReference type="GO" id="GO:1901678">
    <property type="term" value="P:iron coordination entity transport"/>
    <property type="evidence" value="ECO:0007669"/>
    <property type="project" value="UniProtKB-ARBA"/>
</dbReference>
<protein>
    <submittedName>
        <fullName evidence="8">ABC transporter, periplasmic susbtrate binding protein enterobactin uptake</fullName>
    </submittedName>
</protein>
<sequence>MVVCIHGKGRHMKKTINSVRQLLGGLAIALASSLIMTAQAETITIEHVKGTVQFTEVPQRVVVLGFGSLDVLDQIGIQPVGAPHSLMPDYLASYKDTTANTGSLSEPDFEAIYMLKPDIIIAENRMLKVYDKLAQIAPTVMFSIEGDKYWADAQQNWRALGKLFGKQAKVEALIKETQASITAVNDKVASDETSAMMLMNNGNNIAMFNKGSRFSIIFDDFGFVESKSATVAPIKGNHGNLISFEYIADAKPEVLYVLDREKAIGRSEGRAQQLFDNPLVAATPAAQQGNIVYLDSSAWYLVGGGVTAIHRMLGDIERTIQ</sequence>
<accession>B7VS52</accession>
<dbReference type="InterPro" id="IPR051313">
    <property type="entry name" value="Bact_iron-sidero_bind"/>
</dbReference>
<feature type="domain" description="Fe/B12 periplasmic-binding" evidence="7">
    <location>
        <begin position="60"/>
        <end position="321"/>
    </location>
</feature>
<comment type="similarity">
    <text evidence="2">Belongs to the bacterial solute-binding protein 8 family.</text>
</comment>
<dbReference type="PROSITE" id="PS50983">
    <property type="entry name" value="FE_B12_PBP"/>
    <property type="match status" value="1"/>
</dbReference>
<dbReference type="eggNOG" id="COG4607">
    <property type="taxonomic scope" value="Bacteria"/>
</dbReference>
<dbReference type="STRING" id="575788.VS_II1071"/>
<keyword evidence="4" id="KW-0406">Ion transport</keyword>
<dbReference type="Gene3D" id="3.40.50.1980">
    <property type="entry name" value="Nitrogenase molybdenum iron protein domain"/>
    <property type="match status" value="2"/>
</dbReference>
<dbReference type="GO" id="GO:0030288">
    <property type="term" value="C:outer membrane-bounded periplasmic space"/>
    <property type="evidence" value="ECO:0007669"/>
    <property type="project" value="TreeGrafter"/>
</dbReference>
<keyword evidence="4" id="KW-0410">Iron transport</keyword>
<evidence type="ECO:0000256" key="1">
    <source>
        <dbReference type="ARBA" id="ARBA00004196"/>
    </source>
</evidence>
<evidence type="ECO:0000256" key="4">
    <source>
        <dbReference type="ARBA" id="ARBA00022496"/>
    </source>
</evidence>
<evidence type="ECO:0000256" key="6">
    <source>
        <dbReference type="SAM" id="SignalP"/>
    </source>
</evidence>
<feature type="signal peptide" evidence="6">
    <location>
        <begin position="1"/>
        <end position="40"/>
    </location>
</feature>
<dbReference type="InterPro" id="IPR033870">
    <property type="entry name" value="FatB"/>
</dbReference>
<evidence type="ECO:0000259" key="7">
    <source>
        <dbReference type="PROSITE" id="PS50983"/>
    </source>
</evidence>
<evidence type="ECO:0000313" key="8">
    <source>
        <dbReference type="EMBL" id="CAV26943.1"/>
    </source>
</evidence>
<dbReference type="CDD" id="cd01140">
    <property type="entry name" value="FatB"/>
    <property type="match status" value="1"/>
</dbReference>
<dbReference type="Pfam" id="PF01497">
    <property type="entry name" value="Peripla_BP_2"/>
    <property type="match status" value="1"/>
</dbReference>
<evidence type="ECO:0000256" key="2">
    <source>
        <dbReference type="ARBA" id="ARBA00008814"/>
    </source>
</evidence>
<reference evidence="8 9" key="1">
    <citation type="submission" date="2009-02" db="EMBL/GenBank/DDBJ databases">
        <title>Vibrio splendidus str. LGP32 complete genome.</title>
        <authorList>
            <person name="Mazel D."/>
            <person name="Le Roux F."/>
        </authorList>
    </citation>
    <scope>NUCLEOTIDE SEQUENCE [LARGE SCALE GENOMIC DNA]</scope>
    <source>
        <strain evidence="8 9">LGP32</strain>
    </source>
</reference>
<evidence type="ECO:0000313" key="9">
    <source>
        <dbReference type="Proteomes" id="UP000009100"/>
    </source>
</evidence>
<keyword evidence="5 6" id="KW-0732">Signal</keyword>
<dbReference type="InterPro" id="IPR002491">
    <property type="entry name" value="ABC_transptr_periplasmic_BD"/>
</dbReference>
<name>B7VS52_VIBA3</name>
<feature type="chain" id="PRO_5002864969" evidence="6">
    <location>
        <begin position="41"/>
        <end position="321"/>
    </location>
</feature>
<dbReference type="Proteomes" id="UP000009100">
    <property type="component" value="Chromosome 2"/>
</dbReference>
<dbReference type="KEGG" id="vsp:VS_II1071"/>
<comment type="subcellular location">
    <subcellularLocation>
        <location evidence="1">Cell envelope</location>
    </subcellularLocation>
</comment>
<proteinExistence type="inferred from homology"/>
<evidence type="ECO:0000256" key="5">
    <source>
        <dbReference type="ARBA" id="ARBA00022729"/>
    </source>
</evidence>
<dbReference type="SUPFAM" id="SSF53807">
    <property type="entry name" value="Helical backbone' metal receptor"/>
    <property type="match status" value="1"/>
</dbReference>
<dbReference type="PANTHER" id="PTHR30532">
    <property type="entry name" value="IRON III DICITRATE-BINDING PERIPLASMIC PROTEIN"/>
    <property type="match status" value="1"/>
</dbReference>
<dbReference type="PANTHER" id="PTHR30532:SF28">
    <property type="entry name" value="PETROBACTIN-BINDING PROTEIN YCLQ"/>
    <property type="match status" value="1"/>
</dbReference>
<dbReference type="HOGENOM" id="CLU_038034_3_0_6"/>
<gene>
    <name evidence="8" type="ordered locus">VS_II1071</name>
</gene>
<dbReference type="AlphaFoldDB" id="B7VS52"/>
<keyword evidence="3" id="KW-0813">Transport</keyword>